<evidence type="ECO:0000256" key="11">
    <source>
        <dbReference type="ARBA" id="ARBA00033284"/>
    </source>
</evidence>
<evidence type="ECO:0000256" key="14">
    <source>
        <dbReference type="PIRNR" id="PIRNR006337"/>
    </source>
</evidence>
<evidence type="ECO:0000256" key="6">
    <source>
        <dbReference type="ARBA" id="ARBA00022490"/>
    </source>
</evidence>
<evidence type="ECO:0000256" key="10">
    <source>
        <dbReference type="ARBA" id="ARBA00032057"/>
    </source>
</evidence>
<evidence type="ECO:0000256" key="12">
    <source>
        <dbReference type="ARBA" id="ARBA00034013"/>
    </source>
</evidence>
<keyword evidence="6" id="KW-0963">Cytoplasm</keyword>
<dbReference type="PIRSF" id="PIRSF006337">
    <property type="entry name" value="Trehalose_TreZ"/>
    <property type="match status" value="1"/>
</dbReference>
<comment type="subcellular location">
    <subcellularLocation>
        <location evidence="1">Cytoplasm</location>
    </subcellularLocation>
</comment>
<dbReference type="InterPro" id="IPR017853">
    <property type="entry name" value="GH"/>
</dbReference>
<evidence type="ECO:0000256" key="7">
    <source>
        <dbReference type="ARBA" id="ARBA00022801"/>
    </source>
</evidence>
<dbReference type="CDD" id="cd11325">
    <property type="entry name" value="AmyAc_GTHase"/>
    <property type="match status" value="1"/>
</dbReference>
<evidence type="ECO:0000256" key="13">
    <source>
        <dbReference type="NCBIfam" id="TIGR02402"/>
    </source>
</evidence>
<name>A0ABX5WHY4_9BRAD</name>
<sequence length="631" mass="70920">MSSSEHAVRKADGLIQRLGLERFGIEKLGIAGQARRHGAHIVDHGVSFNLWAPTAGSVELLQGGRPPQRMSRDDDGWYQLLSPTARAGTRYQFRINEDLIVPDPASFFQPDDVGAPSEVIDTAALRDATLYPGRPWAEAVIYELHVGAFSEEGTYEGVEKRLPYLRDLGITAIELMPINDVPGRHNWGYDGVLLNAPNARYGGPQDLKRLLRAAHALDIMVYLDVVYNHFGPQLNYLHSYAENFFNARHSTGWGPAVNLEGRDGAFVREFLIENALMWLRDYGFDGLRLDAVHALKDDSERHFLAELAETIRHELPGRRVHLMLENEANQAHLLDRAEGRPRHYEAQWGDDFHNALHVLLTGEDEGYYRAFADKPLEHLARSLTEGFAYQGEVFALQNEPRGEPSAHLPPDATIFFAQNHDQIGNRALGERLSKLISPEKLGQAMALVLLNPHIPMLFMGEEAAVETPFLFFADWTGEAAELTREGRRKEFSHFKAFSTPEMRARIPDPCDERTFHASKLDWNDIDRSPGCAQFRALTSQLLKIRHEKIVPLIEQGFISAHRELLGDHPSQGGIDVRWQTEEGEILQIVANFADHPLPMPELVAGECLWRGGPAQEQTLMPGDIIVRIGQP</sequence>
<dbReference type="Pfam" id="PF11941">
    <property type="entry name" value="DUF3459"/>
    <property type="match status" value="1"/>
</dbReference>
<evidence type="ECO:0000256" key="1">
    <source>
        <dbReference type="ARBA" id="ARBA00004496"/>
    </source>
</evidence>
<evidence type="ECO:0000256" key="3">
    <source>
        <dbReference type="ARBA" id="ARBA00008061"/>
    </source>
</evidence>
<evidence type="ECO:0000256" key="2">
    <source>
        <dbReference type="ARBA" id="ARBA00005199"/>
    </source>
</evidence>
<feature type="domain" description="Glycosyl hydrolase family 13 catalytic" evidence="15">
    <location>
        <begin position="143"/>
        <end position="488"/>
    </location>
</feature>
<reference evidence="16 17" key="2">
    <citation type="journal article" date="2020" name="Int. J. Syst. Evol. Microbiol.">
        <title>Description and complete genome sequences of Bradyrhizobium symbiodeficiens sp. nov., a non-symbiotic bacterium associated with legumes native to Canada.</title>
        <authorList>
            <person name="Bromfield E.S.P."/>
            <person name="Cloutier S."/>
            <person name="Nguyen H.D.T."/>
        </authorList>
    </citation>
    <scope>NUCLEOTIDE SEQUENCE [LARGE SCALE GENOMIC DNA]</scope>
    <source>
        <strain evidence="16 17">65S1MB</strain>
    </source>
</reference>
<comment type="similarity">
    <text evidence="3 14">Belongs to the glycosyl hydrolase 13 family.</text>
</comment>
<reference evidence="17" key="1">
    <citation type="submission" date="2019-06" db="EMBL/GenBank/DDBJ databases">
        <title>Whole-Genome Sequence of Bradyrhizobium sp. 3 Strain 65S1MB.</title>
        <authorList>
            <person name="Bromfield E.S.P."/>
            <person name="Cloutier S."/>
            <person name="Nguyen H.D.T."/>
        </authorList>
    </citation>
    <scope>NUCLEOTIDE SEQUENCE [LARGE SCALE GENOMIC DNA]</scope>
    <source>
        <strain evidence="17">65S1MB</strain>
    </source>
</reference>
<keyword evidence="8" id="KW-0119">Carbohydrate metabolism</keyword>
<dbReference type="EMBL" id="CP041090">
    <property type="protein sequence ID" value="QDF42297.2"/>
    <property type="molecule type" value="Genomic_DNA"/>
</dbReference>
<dbReference type="Pfam" id="PF00128">
    <property type="entry name" value="Alpha-amylase"/>
    <property type="match status" value="1"/>
</dbReference>
<dbReference type="Gene3D" id="2.60.40.10">
    <property type="entry name" value="Immunoglobulins"/>
    <property type="match status" value="1"/>
</dbReference>
<keyword evidence="17" id="KW-1185">Reference proteome</keyword>
<dbReference type="SUPFAM" id="SSF51445">
    <property type="entry name" value="(Trans)glycosidases"/>
    <property type="match status" value="1"/>
</dbReference>
<dbReference type="InterPro" id="IPR012768">
    <property type="entry name" value="Trehalose_TreZ"/>
</dbReference>
<keyword evidence="7 14" id="KW-0378">Hydrolase</keyword>
<dbReference type="InterPro" id="IPR013783">
    <property type="entry name" value="Ig-like_fold"/>
</dbReference>
<dbReference type="RefSeq" id="WP_334260426.1">
    <property type="nucleotide sequence ID" value="NZ_CP041090.2"/>
</dbReference>
<evidence type="ECO:0000313" key="16">
    <source>
        <dbReference type="EMBL" id="QDF42297.2"/>
    </source>
</evidence>
<evidence type="ECO:0000256" key="8">
    <source>
        <dbReference type="ARBA" id="ARBA00023277"/>
    </source>
</evidence>
<evidence type="ECO:0000256" key="4">
    <source>
        <dbReference type="ARBA" id="ARBA00012268"/>
    </source>
</evidence>
<dbReference type="PANTHER" id="PTHR43651">
    <property type="entry name" value="1,4-ALPHA-GLUCAN-BRANCHING ENZYME"/>
    <property type="match status" value="1"/>
</dbReference>
<evidence type="ECO:0000256" key="9">
    <source>
        <dbReference type="ARBA" id="ARBA00023295"/>
    </source>
</evidence>
<dbReference type="InterPro" id="IPR044901">
    <property type="entry name" value="Trehalose_TreZ_E-set_sf"/>
</dbReference>
<dbReference type="NCBIfam" id="TIGR02402">
    <property type="entry name" value="trehalose_TreZ"/>
    <property type="match status" value="1"/>
</dbReference>
<dbReference type="Gene3D" id="1.10.10.760">
    <property type="entry name" value="E-set domains of sugar-utilizing enzymes"/>
    <property type="match status" value="1"/>
</dbReference>
<dbReference type="PANTHER" id="PTHR43651:SF11">
    <property type="entry name" value="MALTO-OLIGOSYLTREHALOSE TREHALOHYDROLASE"/>
    <property type="match status" value="1"/>
</dbReference>
<dbReference type="InterPro" id="IPR022567">
    <property type="entry name" value="DUF3459"/>
</dbReference>
<gene>
    <name evidence="16" type="primary">treZ</name>
    <name evidence="16" type="ORF">FJN17_08675</name>
</gene>
<protein>
    <recommendedName>
        <fullName evidence="5 13">Malto-oligosyltrehalose trehalohydrolase</fullName>
        <shortName evidence="14">MTHase</shortName>
        <ecNumber evidence="4 13">3.2.1.141</ecNumber>
    </recommendedName>
    <alternativeName>
        <fullName evidence="11 14">4-alpha-D-((1-&gt;4)-alpha-D-glucano)trehalose trehalohydrolase</fullName>
    </alternativeName>
    <alternativeName>
        <fullName evidence="10 14">Maltooligosyl trehalose trehalohydrolase</fullName>
    </alternativeName>
</protein>
<evidence type="ECO:0000313" key="17">
    <source>
        <dbReference type="Proteomes" id="UP000319298"/>
    </source>
</evidence>
<proteinExistence type="inferred from homology"/>
<keyword evidence="9 14" id="KW-0326">Glycosidase</keyword>
<evidence type="ECO:0000259" key="15">
    <source>
        <dbReference type="SMART" id="SM00642"/>
    </source>
</evidence>
<accession>A0ABX5WHY4</accession>
<dbReference type="Proteomes" id="UP000319298">
    <property type="component" value="Chromosome"/>
</dbReference>
<dbReference type="SMART" id="SM00642">
    <property type="entry name" value="Aamy"/>
    <property type="match status" value="1"/>
</dbReference>
<organism evidence="16 17">
    <name type="scientific">Bradyrhizobium symbiodeficiens</name>
    <dbReference type="NCBI Taxonomy" id="1404367"/>
    <lineage>
        <taxon>Bacteria</taxon>
        <taxon>Pseudomonadati</taxon>
        <taxon>Pseudomonadota</taxon>
        <taxon>Alphaproteobacteria</taxon>
        <taxon>Hyphomicrobiales</taxon>
        <taxon>Nitrobacteraceae</taxon>
        <taxon>Bradyrhizobium</taxon>
    </lineage>
</organism>
<evidence type="ECO:0000256" key="5">
    <source>
        <dbReference type="ARBA" id="ARBA00015938"/>
    </source>
</evidence>
<dbReference type="Gene3D" id="3.20.20.80">
    <property type="entry name" value="Glycosidases"/>
    <property type="match status" value="1"/>
</dbReference>
<dbReference type="InterPro" id="IPR014756">
    <property type="entry name" value="Ig_E-set"/>
</dbReference>
<comment type="catalytic activity">
    <reaction evidence="12 14">
        <text>hydrolysis of (1-&gt;4)-alpha-D-glucosidic linkage in 4-alpha-D-[(1-&gt;4)-alpha-D-glucanosyl]n trehalose to yield trehalose and (1-&gt;4)-alpha-D-glucan.</text>
        <dbReference type="EC" id="3.2.1.141"/>
    </reaction>
</comment>
<dbReference type="InterPro" id="IPR006047">
    <property type="entry name" value="GH13_cat_dom"/>
</dbReference>
<dbReference type="EC" id="3.2.1.141" evidence="4 13"/>
<dbReference type="SUPFAM" id="SSF81296">
    <property type="entry name" value="E set domains"/>
    <property type="match status" value="1"/>
</dbReference>
<comment type="pathway">
    <text evidence="2 14">Glycan biosynthesis; trehalose biosynthesis.</text>
</comment>
<dbReference type="CDD" id="cd02853">
    <property type="entry name" value="E_set_MTHase_like_N"/>
    <property type="match status" value="1"/>
</dbReference>